<protein>
    <submittedName>
        <fullName evidence="1">Sister chromatid cohesion protein PDS5 homolog A</fullName>
    </submittedName>
</protein>
<evidence type="ECO:0000313" key="1">
    <source>
        <dbReference type="EMBL" id="MBX20998.1"/>
    </source>
</evidence>
<accession>A0A2P2LSP4</accession>
<dbReference type="AlphaFoldDB" id="A0A2P2LSP4"/>
<name>A0A2P2LSP4_RHIMU</name>
<reference evidence="1" key="1">
    <citation type="submission" date="2018-02" db="EMBL/GenBank/DDBJ databases">
        <title>Rhizophora mucronata_Transcriptome.</title>
        <authorList>
            <person name="Meera S.P."/>
            <person name="Sreeshan A."/>
            <person name="Augustine A."/>
        </authorList>
    </citation>
    <scope>NUCLEOTIDE SEQUENCE</scope>
    <source>
        <tissue evidence="1">Leaf</tissue>
    </source>
</reference>
<sequence length="36" mass="4531">MLIILDVIWQNVKGFLVQMWQCWITSFLSTEYYWKF</sequence>
<dbReference type="EMBL" id="GGEC01040514">
    <property type="protein sequence ID" value="MBX20998.1"/>
    <property type="molecule type" value="Transcribed_RNA"/>
</dbReference>
<organism evidence="1">
    <name type="scientific">Rhizophora mucronata</name>
    <name type="common">Asiatic mangrove</name>
    <dbReference type="NCBI Taxonomy" id="61149"/>
    <lineage>
        <taxon>Eukaryota</taxon>
        <taxon>Viridiplantae</taxon>
        <taxon>Streptophyta</taxon>
        <taxon>Embryophyta</taxon>
        <taxon>Tracheophyta</taxon>
        <taxon>Spermatophyta</taxon>
        <taxon>Magnoliopsida</taxon>
        <taxon>eudicotyledons</taxon>
        <taxon>Gunneridae</taxon>
        <taxon>Pentapetalae</taxon>
        <taxon>rosids</taxon>
        <taxon>fabids</taxon>
        <taxon>Malpighiales</taxon>
        <taxon>Rhizophoraceae</taxon>
        <taxon>Rhizophora</taxon>
    </lineage>
</organism>
<proteinExistence type="predicted"/>